<dbReference type="GO" id="GO:0016702">
    <property type="term" value="F:oxidoreductase activity, acting on single donors with incorporation of molecular oxygen, incorporation of two atoms of oxygen"/>
    <property type="evidence" value="ECO:0007669"/>
    <property type="project" value="InterPro"/>
</dbReference>
<evidence type="ECO:0000256" key="1">
    <source>
        <dbReference type="SAM" id="Phobius"/>
    </source>
</evidence>
<dbReference type="PANTHER" id="PTHR34315:SF1">
    <property type="entry name" value="INTRADIOL RING-CLEAVAGE DIOXYGENASES DOMAIN-CONTAINING PROTEIN-RELATED"/>
    <property type="match status" value="1"/>
</dbReference>
<dbReference type="AlphaFoldDB" id="A0AAD9WG53"/>
<feature type="transmembrane region" description="Helical" evidence="1">
    <location>
        <begin position="28"/>
        <end position="48"/>
    </location>
</feature>
<gene>
    <name evidence="2" type="ORF">QTJ16_002637</name>
</gene>
<dbReference type="CDD" id="cd03457">
    <property type="entry name" value="intradiol_dioxygenase_like"/>
    <property type="match status" value="1"/>
</dbReference>
<evidence type="ECO:0000313" key="2">
    <source>
        <dbReference type="EMBL" id="KAK2627991.1"/>
    </source>
</evidence>
<accession>A0AAD9WG53</accession>
<evidence type="ECO:0000313" key="3">
    <source>
        <dbReference type="Proteomes" id="UP001285354"/>
    </source>
</evidence>
<comment type="caution">
    <text evidence="2">The sequence shown here is derived from an EMBL/GenBank/DDBJ whole genome shotgun (WGS) entry which is preliminary data.</text>
</comment>
<organism evidence="2 3">
    <name type="scientific">Diplocarpon rosae</name>
    <dbReference type="NCBI Taxonomy" id="946125"/>
    <lineage>
        <taxon>Eukaryota</taxon>
        <taxon>Fungi</taxon>
        <taxon>Dikarya</taxon>
        <taxon>Ascomycota</taxon>
        <taxon>Pezizomycotina</taxon>
        <taxon>Leotiomycetes</taxon>
        <taxon>Helotiales</taxon>
        <taxon>Drepanopezizaceae</taxon>
        <taxon>Diplocarpon</taxon>
    </lineage>
</organism>
<name>A0AAD9WG53_9HELO</name>
<keyword evidence="3" id="KW-1185">Reference proteome</keyword>
<dbReference type="GO" id="GO:0005506">
    <property type="term" value="F:iron ion binding"/>
    <property type="evidence" value="ECO:0007669"/>
    <property type="project" value="InterPro"/>
</dbReference>
<dbReference type="InterPro" id="IPR015889">
    <property type="entry name" value="Intradiol_dOase_core"/>
</dbReference>
<protein>
    <recommendedName>
        <fullName evidence="4">Intradiol ring-cleavage dioxygenases domain-containing protein</fullName>
    </recommendedName>
</protein>
<dbReference type="Gene3D" id="2.60.130.10">
    <property type="entry name" value="Aromatic compound dioxygenase"/>
    <property type="match status" value="1"/>
</dbReference>
<evidence type="ECO:0008006" key="4">
    <source>
        <dbReference type="Google" id="ProtNLM"/>
    </source>
</evidence>
<dbReference type="EMBL" id="JAUBYV010000003">
    <property type="protein sequence ID" value="KAK2627991.1"/>
    <property type="molecule type" value="Genomic_DNA"/>
</dbReference>
<keyword evidence="1" id="KW-0472">Membrane</keyword>
<proteinExistence type="predicted"/>
<sequence>MARGFRYKYGSRDQSSAQTPEAQGTYSLSLWLGCLAFILTLLLAINLSTSIKMHLLSVTVAALVTPITVLAHPGHDIQKEIEARAESLIGYPRDLSHCAAQLKARGHAQRSIDRRSSLLKAERVKRRLESHTLHLKARDLEDVLNTNHTSPIVYTPDTDHDVLFAGQFIPPPPSLERGRENLARRRLEDIKVTEGPYYVAGEYVRSDLREASQTGIDLILDFQAIDVSTCEPVPDIMLTLWSVNSTGVYSGVVATANGNGDDLANINTTHSRGIQPTDEDGVAQFTTYYPGHYAGRTHHLHIVTHVGGTLFPNNTFAGPAVSHIGQIFFDEDLSSRVETTEPYVNNDLPLMLNADDGIFADAAAAGDPILEYSLLGSTIEDGVFGWIAFGIDPSREGSIQAAATLTEHGGVPNPDSGRPER</sequence>
<dbReference type="PROSITE" id="PS51257">
    <property type="entry name" value="PROKAR_LIPOPROTEIN"/>
    <property type="match status" value="1"/>
</dbReference>
<reference evidence="2" key="1">
    <citation type="submission" date="2023-06" db="EMBL/GenBank/DDBJ databases">
        <title>Draft genome of Marssonina rosae.</title>
        <authorList>
            <person name="Cheng Q."/>
        </authorList>
    </citation>
    <scope>NUCLEOTIDE SEQUENCE</scope>
    <source>
        <strain evidence="2">R4</strain>
    </source>
</reference>
<keyword evidence="1" id="KW-1133">Transmembrane helix</keyword>
<dbReference type="PANTHER" id="PTHR34315">
    <property type="match status" value="1"/>
</dbReference>
<keyword evidence="1" id="KW-0812">Transmembrane</keyword>
<dbReference type="Proteomes" id="UP001285354">
    <property type="component" value="Unassembled WGS sequence"/>
</dbReference>
<dbReference type="SUPFAM" id="SSF49482">
    <property type="entry name" value="Aromatic compound dioxygenase"/>
    <property type="match status" value="1"/>
</dbReference>